<proteinExistence type="predicted"/>
<reference evidence="3" key="1">
    <citation type="journal article" date="2019" name="Int. J. Syst. Evol. Microbiol.">
        <title>The Global Catalogue of Microorganisms (GCM) 10K type strain sequencing project: providing services to taxonomists for standard genome sequencing and annotation.</title>
        <authorList>
            <consortium name="The Broad Institute Genomics Platform"/>
            <consortium name="The Broad Institute Genome Sequencing Center for Infectious Disease"/>
            <person name="Wu L."/>
            <person name="Ma J."/>
        </authorList>
    </citation>
    <scope>NUCLEOTIDE SEQUENCE [LARGE SCALE GENOMIC DNA]</scope>
    <source>
        <strain evidence="3">JCM 18302</strain>
    </source>
</reference>
<gene>
    <name evidence="2" type="ORF">GCM10023320_45020</name>
</gene>
<sequence>MALYVGMDAGGSRSRAAVVEATGALRGAAVGAGANPVSHAPDRALDALAGTLRAALAGLPAADVRGLVLGLAGLGASGADALAARLAELARGAGLACPTHVVGDVVTAFAAGTARPDGTVLVSGTGAGAVRIVARREAEVADCHGWLVGDEGSGVWLGREAVRAALAALDGRGAPTALLPAVTAALLGAPLHPGAGRRGAERVVAAVHREPPIALARLAPQVSAAATAGDAVAVGIVARAADALVAAVAAVRGDARTPIVLAGSVVGGPTPVGDRTRSALEERWPGCVRVAGDPARAAAWLAAQPYVSSIAGR</sequence>
<comment type="caution">
    <text evidence="2">The sequence shown here is derived from an EMBL/GenBank/DDBJ whole genome shotgun (WGS) entry which is preliminary data.</text>
</comment>
<organism evidence="2 3">
    <name type="scientific">Pseudonocardia adelaidensis</name>
    <dbReference type="NCBI Taxonomy" id="648754"/>
    <lineage>
        <taxon>Bacteria</taxon>
        <taxon>Bacillati</taxon>
        <taxon>Actinomycetota</taxon>
        <taxon>Actinomycetes</taxon>
        <taxon>Pseudonocardiales</taxon>
        <taxon>Pseudonocardiaceae</taxon>
        <taxon>Pseudonocardia</taxon>
    </lineage>
</organism>
<dbReference type="InterPro" id="IPR052519">
    <property type="entry name" value="Euk-type_GlcNAc_Kinase"/>
</dbReference>
<dbReference type="InterPro" id="IPR002731">
    <property type="entry name" value="ATPase_BadF"/>
</dbReference>
<keyword evidence="3" id="KW-1185">Reference proteome</keyword>
<dbReference type="EMBL" id="BAABJO010000017">
    <property type="protein sequence ID" value="GAA5127522.1"/>
    <property type="molecule type" value="Genomic_DNA"/>
</dbReference>
<name>A0ABP9NMN9_9PSEU</name>
<dbReference type="Proteomes" id="UP001500804">
    <property type="component" value="Unassembled WGS sequence"/>
</dbReference>
<dbReference type="RefSeq" id="WP_345607253.1">
    <property type="nucleotide sequence ID" value="NZ_BAABJO010000017.1"/>
</dbReference>
<evidence type="ECO:0000259" key="1">
    <source>
        <dbReference type="Pfam" id="PF01869"/>
    </source>
</evidence>
<accession>A0ABP9NMN9</accession>
<feature type="domain" description="ATPase BadF/BadG/BcrA/BcrD type" evidence="1">
    <location>
        <begin position="5"/>
        <end position="266"/>
    </location>
</feature>
<dbReference type="Pfam" id="PF01869">
    <property type="entry name" value="BcrAD_BadFG"/>
    <property type="match status" value="1"/>
</dbReference>
<dbReference type="PANTHER" id="PTHR43190">
    <property type="entry name" value="N-ACETYL-D-GLUCOSAMINE KINASE"/>
    <property type="match status" value="1"/>
</dbReference>
<evidence type="ECO:0000313" key="3">
    <source>
        <dbReference type="Proteomes" id="UP001500804"/>
    </source>
</evidence>
<dbReference type="InterPro" id="IPR043129">
    <property type="entry name" value="ATPase_NBD"/>
</dbReference>
<dbReference type="Gene3D" id="3.30.420.40">
    <property type="match status" value="2"/>
</dbReference>
<evidence type="ECO:0000313" key="2">
    <source>
        <dbReference type="EMBL" id="GAA5127522.1"/>
    </source>
</evidence>
<protein>
    <submittedName>
        <fullName evidence="2">BadF/BadG/BcrA/BcrD ATPase family protein</fullName>
    </submittedName>
</protein>
<dbReference type="PANTHER" id="PTHR43190:SF3">
    <property type="entry name" value="N-ACETYL-D-GLUCOSAMINE KINASE"/>
    <property type="match status" value="1"/>
</dbReference>
<dbReference type="SUPFAM" id="SSF53067">
    <property type="entry name" value="Actin-like ATPase domain"/>
    <property type="match status" value="2"/>
</dbReference>